<dbReference type="Pfam" id="PF07886">
    <property type="entry name" value="BA14K"/>
    <property type="match status" value="1"/>
</dbReference>
<evidence type="ECO:0000256" key="6">
    <source>
        <dbReference type="ARBA" id="ARBA00025321"/>
    </source>
</evidence>
<feature type="compositionally biased region" description="Basic and acidic residues" evidence="7">
    <location>
        <begin position="103"/>
        <end position="112"/>
    </location>
</feature>
<keyword evidence="5" id="KW-0430">Lectin</keyword>
<dbReference type="OrthoDB" id="8117189at2"/>
<comment type="caution">
    <text evidence="8">The sequence shown here is derived from an EMBL/GenBank/DDBJ whole genome shotgun (WGS) entry which is preliminary data.</text>
</comment>
<proteinExistence type="inferred from homology"/>
<comment type="subcellular location">
    <subcellularLocation>
        <location evidence="1">Membrane</location>
        <topology evidence="1">Single-pass membrane protein</topology>
    </subcellularLocation>
</comment>
<comment type="function">
    <text evidence="6">Has immunoglobulin-binding and hemagglutination properties, and can bind to mannose. Essential for virulence. May be involved in LPS biosynthesis or polysaccharide transport.</text>
</comment>
<evidence type="ECO:0000256" key="4">
    <source>
        <dbReference type="ARBA" id="ARBA00022475"/>
    </source>
</evidence>
<accession>A0A3S0SKB6</accession>
<gene>
    <name evidence="8" type="ORF">EFR84_04985</name>
</gene>
<evidence type="ECO:0000256" key="2">
    <source>
        <dbReference type="ARBA" id="ARBA00010270"/>
    </source>
</evidence>
<dbReference type="EMBL" id="RJTJ01000003">
    <property type="protein sequence ID" value="RUM08903.1"/>
    <property type="molecule type" value="Genomic_DNA"/>
</dbReference>
<keyword evidence="4" id="KW-1003">Cell membrane</keyword>
<dbReference type="GO" id="GO:0030246">
    <property type="term" value="F:carbohydrate binding"/>
    <property type="evidence" value="ECO:0007669"/>
    <property type="project" value="UniProtKB-KW"/>
</dbReference>
<evidence type="ECO:0000313" key="9">
    <source>
        <dbReference type="Proteomes" id="UP000278081"/>
    </source>
</evidence>
<dbReference type="AlphaFoldDB" id="A0A3S0SKB6"/>
<feature type="region of interest" description="Disordered" evidence="7">
    <location>
        <begin position="41"/>
        <end position="72"/>
    </location>
</feature>
<keyword evidence="4" id="KW-0472">Membrane</keyword>
<comment type="similarity">
    <text evidence="2">Belongs to the BA14k family.</text>
</comment>
<dbReference type="InterPro" id="IPR012413">
    <property type="entry name" value="BA14K"/>
</dbReference>
<evidence type="ECO:0000256" key="7">
    <source>
        <dbReference type="SAM" id="MobiDB-lite"/>
    </source>
</evidence>
<organism evidence="8 9">
    <name type="scientific">Rhizobium chutanense</name>
    <dbReference type="NCBI Taxonomy" id="2035448"/>
    <lineage>
        <taxon>Bacteria</taxon>
        <taxon>Pseudomonadati</taxon>
        <taxon>Pseudomonadota</taxon>
        <taxon>Alphaproteobacteria</taxon>
        <taxon>Hyphomicrobiales</taxon>
        <taxon>Rhizobiaceae</taxon>
        <taxon>Rhizobium/Agrobacterium group</taxon>
        <taxon>Rhizobium</taxon>
    </lineage>
</organism>
<dbReference type="Proteomes" id="UP000278081">
    <property type="component" value="Unassembled WGS sequence"/>
</dbReference>
<feature type="compositionally biased region" description="Pro residues" evidence="7">
    <location>
        <begin position="41"/>
        <end position="68"/>
    </location>
</feature>
<name>A0A3S0SKB6_9HYPH</name>
<evidence type="ECO:0000313" key="8">
    <source>
        <dbReference type="EMBL" id="RUM08903.1"/>
    </source>
</evidence>
<sequence length="112" mass="12555">MRGAPFRDAPQHEEFSMKYLLTFATVSLLLAVQSAAMAQVPPPIPLVPGPPGPPPVVMPPPPDAPPPSEEYSNEYDGRHYAWCARRYRSYSAYDNSFQPSRGPRRECYSPYD</sequence>
<evidence type="ECO:0000256" key="5">
    <source>
        <dbReference type="ARBA" id="ARBA00022734"/>
    </source>
</evidence>
<protein>
    <recommendedName>
        <fullName evidence="3">Lectin-like protein BA14k</fullName>
    </recommendedName>
</protein>
<dbReference type="GO" id="GO:0016020">
    <property type="term" value="C:membrane"/>
    <property type="evidence" value="ECO:0007669"/>
    <property type="project" value="UniProtKB-SubCell"/>
</dbReference>
<feature type="region of interest" description="Disordered" evidence="7">
    <location>
        <begin position="93"/>
        <end position="112"/>
    </location>
</feature>
<evidence type="ECO:0000256" key="1">
    <source>
        <dbReference type="ARBA" id="ARBA00004167"/>
    </source>
</evidence>
<evidence type="ECO:0000256" key="3">
    <source>
        <dbReference type="ARBA" id="ARBA00020552"/>
    </source>
</evidence>
<reference evidence="8 9" key="1">
    <citation type="submission" date="2018-11" db="EMBL/GenBank/DDBJ databases">
        <title>Rhizobium chutanense sp. nov., isolated from root nodules of Phaseolus vulgaris in China.</title>
        <authorList>
            <person name="Huo Y."/>
        </authorList>
    </citation>
    <scope>NUCLEOTIDE SEQUENCE [LARGE SCALE GENOMIC DNA]</scope>
    <source>
        <strain evidence="8 9">C16</strain>
    </source>
</reference>